<dbReference type="EC" id="3.5.2.9" evidence="5"/>
<dbReference type="PANTHER" id="PTHR34698:SF2">
    <property type="entry name" value="5-OXOPROLINASE SUBUNIT B"/>
    <property type="match status" value="1"/>
</dbReference>
<reference evidence="5" key="1">
    <citation type="submission" date="2022-09" db="EMBL/GenBank/DDBJ databases">
        <title>Intensive care unit water sources are persistently colonized with multi-drug resistant bacteria and are the site of extensive horizontal gene transfer of antibiotic resistance genes.</title>
        <authorList>
            <person name="Diorio-Toth L."/>
        </authorList>
    </citation>
    <scope>NUCLEOTIDE SEQUENCE</scope>
    <source>
        <strain evidence="5">GD03990</strain>
    </source>
</reference>
<keyword evidence="3" id="KW-0067">ATP-binding</keyword>
<accession>A0AA42SSA2</accession>
<dbReference type="EMBL" id="JAOBYN010000006">
    <property type="protein sequence ID" value="MDH1054763.1"/>
    <property type="molecule type" value="Genomic_DNA"/>
</dbReference>
<dbReference type="Gene3D" id="2.40.100.10">
    <property type="entry name" value="Cyclophilin-like"/>
    <property type="match status" value="1"/>
</dbReference>
<protein>
    <submittedName>
        <fullName evidence="5">5-oxoprolinase subunit PxpB</fullName>
        <ecNumber evidence="5">3.5.2.9</ecNumber>
    </submittedName>
</protein>
<keyword evidence="1" id="KW-0547">Nucleotide-binding</keyword>
<name>A0AA42SSA2_AQUAC</name>
<dbReference type="PANTHER" id="PTHR34698">
    <property type="entry name" value="5-OXOPROLINASE SUBUNIT B"/>
    <property type="match status" value="1"/>
</dbReference>
<dbReference type="GO" id="GO:0005524">
    <property type="term" value="F:ATP binding"/>
    <property type="evidence" value="ECO:0007669"/>
    <property type="project" value="UniProtKB-KW"/>
</dbReference>
<dbReference type="Pfam" id="PF02682">
    <property type="entry name" value="CT_C_D"/>
    <property type="match status" value="1"/>
</dbReference>
<evidence type="ECO:0000259" key="4">
    <source>
        <dbReference type="SMART" id="SM00796"/>
    </source>
</evidence>
<dbReference type="SUPFAM" id="SSF160467">
    <property type="entry name" value="PH0987 N-terminal domain-like"/>
    <property type="match status" value="1"/>
</dbReference>
<feature type="domain" description="Carboxyltransferase" evidence="4">
    <location>
        <begin position="2"/>
        <end position="202"/>
    </location>
</feature>
<dbReference type="Gene3D" id="3.30.1360.40">
    <property type="match status" value="1"/>
</dbReference>
<dbReference type="AlphaFoldDB" id="A0AA42SSA2"/>
<dbReference type="InterPro" id="IPR010016">
    <property type="entry name" value="PxpB"/>
</dbReference>
<sequence length="224" mass="24453">MIRLEPAGAEALLLVLAEAPDADLPLRIAALAERIHLQLGELLTDLVPGWTTLLLHYDLLRTDHLQLAERLAPLLEAWLRDCAPAVAGRLHEIPVWYAGADLASVAQACGLSIAEVIELHSAGEYRVGAIGFAPGFAYLGELSERLALPRLATPRTRVPAGSLAIAERQTAIYPQASPGGWRLLGLCPWKLFDVRRTPPCPLALGDRVRFVPIDEARYRRELAV</sequence>
<dbReference type="InterPro" id="IPR003833">
    <property type="entry name" value="CT_C_D"/>
</dbReference>
<evidence type="ECO:0000256" key="3">
    <source>
        <dbReference type="ARBA" id="ARBA00022840"/>
    </source>
</evidence>
<dbReference type="SUPFAM" id="SSF50891">
    <property type="entry name" value="Cyclophilin-like"/>
    <property type="match status" value="1"/>
</dbReference>
<proteinExistence type="predicted"/>
<dbReference type="InterPro" id="IPR029000">
    <property type="entry name" value="Cyclophilin-like_dom_sf"/>
</dbReference>
<dbReference type="Proteomes" id="UP001158730">
    <property type="component" value="Unassembled WGS sequence"/>
</dbReference>
<organism evidence="5 6">
    <name type="scientific">Aquipseudomonas alcaligenes</name>
    <name type="common">Pseudomonas alcaligenes</name>
    <dbReference type="NCBI Taxonomy" id="43263"/>
    <lineage>
        <taxon>Bacteria</taxon>
        <taxon>Pseudomonadati</taxon>
        <taxon>Pseudomonadota</taxon>
        <taxon>Gammaproteobacteria</taxon>
        <taxon>Pseudomonadales</taxon>
        <taxon>Pseudomonadaceae</taxon>
        <taxon>Aquipseudomonas</taxon>
    </lineage>
</organism>
<dbReference type="GO" id="GO:0017168">
    <property type="term" value="F:5-oxoprolinase (ATP-hydrolyzing) activity"/>
    <property type="evidence" value="ECO:0007669"/>
    <property type="project" value="UniProtKB-EC"/>
</dbReference>
<dbReference type="NCBIfam" id="TIGR00370">
    <property type="entry name" value="5-oxoprolinase subunit PxpB"/>
    <property type="match status" value="1"/>
</dbReference>
<gene>
    <name evidence="5" type="primary">pxpB</name>
    <name evidence="5" type="ORF">N5C05_08335</name>
</gene>
<evidence type="ECO:0000313" key="6">
    <source>
        <dbReference type="Proteomes" id="UP001158730"/>
    </source>
</evidence>
<keyword evidence="2 5" id="KW-0378">Hydrolase</keyword>
<evidence type="ECO:0000256" key="1">
    <source>
        <dbReference type="ARBA" id="ARBA00022741"/>
    </source>
</evidence>
<evidence type="ECO:0000313" key="5">
    <source>
        <dbReference type="EMBL" id="MDH1054763.1"/>
    </source>
</evidence>
<dbReference type="RefSeq" id="WP_280053594.1">
    <property type="nucleotide sequence ID" value="NZ_JAOBYN010000006.1"/>
</dbReference>
<evidence type="ECO:0000256" key="2">
    <source>
        <dbReference type="ARBA" id="ARBA00022801"/>
    </source>
</evidence>
<comment type="caution">
    <text evidence="5">The sequence shown here is derived from an EMBL/GenBank/DDBJ whole genome shotgun (WGS) entry which is preliminary data.</text>
</comment>
<dbReference type="SMART" id="SM00796">
    <property type="entry name" value="AHS1"/>
    <property type="match status" value="1"/>
</dbReference>